<dbReference type="STRING" id="6239.T01H10.5.1"/>
<evidence type="ECO:0000256" key="2">
    <source>
        <dbReference type="ARBA" id="ARBA00022692"/>
    </source>
</evidence>
<dbReference type="AlphaFoldDB" id="Q22083"/>
<evidence type="ECO:0000259" key="6">
    <source>
        <dbReference type="Pfam" id="PF02931"/>
    </source>
</evidence>
<dbReference type="Gene3D" id="1.20.58.390">
    <property type="entry name" value="Neurotransmitter-gated ion-channel transmembrane domain"/>
    <property type="match status" value="1"/>
</dbReference>
<keyword evidence="5" id="KW-0406">Ion transport</keyword>
<dbReference type="CDD" id="cd18989">
    <property type="entry name" value="LGIC_ECD_cation"/>
    <property type="match status" value="1"/>
</dbReference>
<evidence type="ECO:0000256" key="3">
    <source>
        <dbReference type="ARBA" id="ARBA00022989"/>
    </source>
</evidence>
<organism evidence="7 8">
    <name type="scientific">Caenorhabditis elegans</name>
    <dbReference type="NCBI Taxonomy" id="6239"/>
    <lineage>
        <taxon>Eukaryota</taxon>
        <taxon>Metazoa</taxon>
        <taxon>Ecdysozoa</taxon>
        <taxon>Nematoda</taxon>
        <taxon>Chromadorea</taxon>
        <taxon>Rhabditida</taxon>
        <taxon>Rhabditina</taxon>
        <taxon>Rhabditomorpha</taxon>
        <taxon>Rhabditoidea</taxon>
        <taxon>Rhabditidae</taxon>
        <taxon>Peloderinae</taxon>
        <taxon>Caenorhabditis</taxon>
    </lineage>
</organism>
<dbReference type="PaxDb" id="6239-T01H10.5"/>
<dbReference type="PRINTS" id="PR00252">
    <property type="entry name" value="NRIONCHANNEL"/>
</dbReference>
<dbReference type="GO" id="GO:0098794">
    <property type="term" value="C:postsynapse"/>
    <property type="evidence" value="ECO:0007669"/>
    <property type="project" value="GOC"/>
</dbReference>
<keyword evidence="2 5" id="KW-0812">Transmembrane</keyword>
<dbReference type="InterPro" id="IPR006202">
    <property type="entry name" value="Neur_chan_lig-bd"/>
</dbReference>
<dbReference type="HOGENOM" id="CLU_054847_1_0_1"/>
<dbReference type="KEGG" id="cel:CELE_T01H10.5"/>
<evidence type="ECO:0000313" key="7">
    <source>
        <dbReference type="EMBL" id="CAA91539.2"/>
    </source>
</evidence>
<keyword evidence="5" id="KW-0407">Ion channel</keyword>
<dbReference type="FunCoup" id="Q22083">
    <property type="interactions" value="58"/>
</dbReference>
<evidence type="ECO:0000313" key="9">
    <source>
        <dbReference type="WormBase" id="T01H10.5"/>
    </source>
</evidence>
<keyword evidence="5" id="KW-0813">Transport</keyword>
<dbReference type="InParanoid" id="Q22083"/>
<dbReference type="InterPro" id="IPR036719">
    <property type="entry name" value="Neuro-gated_channel_TM_sf"/>
</dbReference>
<dbReference type="GO" id="GO:0045202">
    <property type="term" value="C:synapse"/>
    <property type="evidence" value="ECO:0000318"/>
    <property type="project" value="GO_Central"/>
</dbReference>
<dbReference type="GO" id="GO:0004888">
    <property type="term" value="F:transmembrane signaling receptor activity"/>
    <property type="evidence" value="ECO:0007669"/>
    <property type="project" value="InterPro"/>
</dbReference>
<dbReference type="GO" id="GO:0042391">
    <property type="term" value="P:regulation of membrane potential"/>
    <property type="evidence" value="ECO:0000318"/>
    <property type="project" value="GO_Central"/>
</dbReference>
<dbReference type="SUPFAM" id="SSF90112">
    <property type="entry name" value="Neurotransmitter-gated ion-channel transmembrane pore"/>
    <property type="match status" value="1"/>
</dbReference>
<gene>
    <name evidence="7 9" type="primary">lgc-16</name>
    <name evidence="7" type="ORF">CELE_T01H10.5</name>
    <name evidence="9" type="ORF">T01H10.5</name>
</gene>
<dbReference type="SMR" id="Q22083"/>
<dbReference type="FunFam" id="2.70.170.10:FF:000027">
    <property type="entry name" value="Ligand-Gated ion Channel"/>
    <property type="match status" value="1"/>
</dbReference>
<keyword evidence="4 5" id="KW-0472">Membrane</keyword>
<feature type="transmembrane region" description="Helical" evidence="5">
    <location>
        <begin position="293"/>
        <end position="311"/>
    </location>
</feature>
<dbReference type="EMBL" id="BX284606">
    <property type="protein sequence ID" value="CAA91539.2"/>
    <property type="molecule type" value="Genomic_DNA"/>
</dbReference>
<evidence type="ECO:0000313" key="8">
    <source>
        <dbReference type="Proteomes" id="UP000001940"/>
    </source>
</evidence>
<dbReference type="Gene3D" id="2.70.170.10">
    <property type="entry name" value="Neurotransmitter-gated ion-channel ligand-binding domain"/>
    <property type="match status" value="1"/>
</dbReference>
<feature type="signal peptide" evidence="5">
    <location>
        <begin position="1"/>
        <end position="17"/>
    </location>
</feature>
<feature type="domain" description="Neurotransmitter-gated ion-channel ligand-binding" evidence="6">
    <location>
        <begin position="78"/>
        <end position="260"/>
    </location>
</feature>
<sequence>MYLGFIVTLFSFSDISAFYHDPGLYAPGWIDYLNLQENLTNDLFANYDPTISTVYADIADWEPLGDNPRTIDRWNYTILLYYLKLVEVQEPAEKVSVVLELVERWYDPRLSWNISLYSNVSTIFARQEKVWSPTLSPFGVNEIIDFRDQDFRLISIDFTGYLNDYLSVRVSANCPMDVSRFPFDSQTCQIRFCLPIFNIRQVKILNEIYEGILQEKIIKTMGNSEWKVVSLTNRVEQLKYDDDYGNMDLAVFEITIRRNPLYYIYMIVFPSFVINGISIVGIFLKSADKMSKLNVGLTNIMTMTFILGVMADKIPRTGSIPLLGIYIIINLLIMIIAITVVVLITELRQWAVPRLKLKKSYMSRKLETFLGSPIEYTCAILLEFLTTANFFVMIGFWFEDL</sequence>
<dbReference type="GO" id="GO:0043005">
    <property type="term" value="C:neuron projection"/>
    <property type="evidence" value="ECO:0000318"/>
    <property type="project" value="GO_Central"/>
</dbReference>
<dbReference type="GO" id="GO:0007268">
    <property type="term" value="P:chemical synaptic transmission"/>
    <property type="evidence" value="ECO:0000318"/>
    <property type="project" value="GO_Central"/>
</dbReference>
<dbReference type="InterPro" id="IPR038050">
    <property type="entry name" value="Neuro_actylchol_rec"/>
</dbReference>
<dbReference type="eggNOG" id="KOG3645">
    <property type="taxonomic scope" value="Eukaryota"/>
</dbReference>
<accession>Q22083</accession>
<dbReference type="CTD" id="187975"/>
<feature type="transmembrane region" description="Helical" evidence="5">
    <location>
        <begin position="368"/>
        <end position="398"/>
    </location>
</feature>
<comment type="subcellular location">
    <subcellularLocation>
        <location evidence="1">Membrane</location>
        <topology evidence="1">Multi-pass membrane protein</topology>
    </subcellularLocation>
</comment>
<keyword evidence="8" id="KW-1185">Reference proteome</keyword>
<dbReference type="GeneID" id="187975"/>
<dbReference type="RefSeq" id="NP_510027.2">
    <property type="nucleotide sequence ID" value="NM_077626.2"/>
</dbReference>
<dbReference type="SUPFAM" id="SSF63712">
    <property type="entry name" value="Nicotinic receptor ligand binding domain-like"/>
    <property type="match status" value="1"/>
</dbReference>
<dbReference type="GO" id="GO:1904315">
    <property type="term" value="F:transmitter-gated monoatomic ion channel activity involved in regulation of postsynaptic membrane potential"/>
    <property type="evidence" value="ECO:0000318"/>
    <property type="project" value="GO_Central"/>
</dbReference>
<dbReference type="PIR" id="T24327">
    <property type="entry name" value="T24327"/>
</dbReference>
<dbReference type="InterPro" id="IPR006201">
    <property type="entry name" value="Neur_channel"/>
</dbReference>
<dbReference type="WormBase" id="T01H10.5">
    <property type="protein sequence ID" value="CE36664"/>
    <property type="gene ID" value="WBGene00011358"/>
    <property type="gene designation" value="lgc-16"/>
</dbReference>
<feature type="transmembrane region" description="Helical" evidence="5">
    <location>
        <begin position="262"/>
        <end position="284"/>
    </location>
</feature>
<dbReference type="OrthoDB" id="5866477at2759"/>
<dbReference type="AGR" id="WB:WBGene00011358"/>
<dbReference type="GO" id="GO:0034220">
    <property type="term" value="P:monoatomic ion transmembrane transport"/>
    <property type="evidence" value="ECO:0000318"/>
    <property type="project" value="GO_Central"/>
</dbReference>
<dbReference type="GO" id="GO:1902495">
    <property type="term" value="C:transmembrane transporter complex"/>
    <property type="evidence" value="ECO:0000318"/>
    <property type="project" value="GO_Central"/>
</dbReference>
<comment type="similarity">
    <text evidence="5">Belongs to the ligand-gated ion channel (TC 1.A.9) family.</text>
</comment>
<dbReference type="UCSC" id="T01H10.5">
    <property type="organism name" value="c. elegans"/>
</dbReference>
<keyword evidence="3 5" id="KW-1133">Transmembrane helix</keyword>
<protein>
    <submittedName>
        <fullName evidence="7">Neurotransmitter-gated ion-channel ligand-binding domain-containing protein</fullName>
    </submittedName>
</protein>
<feature type="chain" id="PRO_5022270896" evidence="5">
    <location>
        <begin position="18"/>
        <end position="401"/>
    </location>
</feature>
<name>Q22083_CAEEL</name>
<dbReference type="OMA" id="ENINNIW"/>
<dbReference type="Proteomes" id="UP000001940">
    <property type="component" value="Chromosome X"/>
</dbReference>
<evidence type="ECO:0000256" key="5">
    <source>
        <dbReference type="RuleBase" id="RU000687"/>
    </source>
</evidence>
<dbReference type="InterPro" id="IPR036734">
    <property type="entry name" value="Neur_chan_lig-bd_sf"/>
</dbReference>
<proteinExistence type="inferred from homology"/>
<dbReference type="PhylomeDB" id="Q22083"/>
<dbReference type="PROSITE" id="PS00236">
    <property type="entry name" value="NEUROTR_ION_CHANNEL"/>
    <property type="match status" value="1"/>
</dbReference>
<dbReference type="GO" id="GO:0005886">
    <property type="term" value="C:plasma membrane"/>
    <property type="evidence" value="ECO:0000318"/>
    <property type="project" value="GO_Central"/>
</dbReference>
<evidence type="ECO:0000256" key="4">
    <source>
        <dbReference type="ARBA" id="ARBA00023136"/>
    </source>
</evidence>
<dbReference type="InterPro" id="IPR018000">
    <property type="entry name" value="Neurotransmitter_ion_chnl_CS"/>
</dbReference>
<dbReference type="Pfam" id="PF02931">
    <property type="entry name" value="Neur_chan_LBD"/>
    <property type="match status" value="1"/>
</dbReference>
<feature type="transmembrane region" description="Helical" evidence="5">
    <location>
        <begin position="323"/>
        <end position="347"/>
    </location>
</feature>
<dbReference type="FunFam" id="1.20.58.390:FF:000060">
    <property type="entry name" value="Ligand-Gated ion Channel"/>
    <property type="match status" value="1"/>
</dbReference>
<keyword evidence="5" id="KW-0732">Signal</keyword>
<reference evidence="7 8" key="1">
    <citation type="journal article" date="1998" name="Science">
        <title>Genome sequence of the nematode C. elegans: a platform for investigating biology.</title>
        <authorList>
            <consortium name="The C. elegans sequencing consortium"/>
            <person name="Sulson J.E."/>
            <person name="Waterston R."/>
        </authorList>
    </citation>
    <scope>NUCLEOTIDE SEQUENCE [LARGE SCALE GENOMIC DNA]</scope>
    <source>
        <strain evidence="7 8">Bristol N2</strain>
    </source>
</reference>
<dbReference type="PANTHER" id="PTHR18945">
    <property type="entry name" value="NEUROTRANSMITTER GATED ION CHANNEL"/>
    <property type="match status" value="1"/>
</dbReference>
<dbReference type="GO" id="GO:0005231">
    <property type="term" value="F:excitatory extracellular ligand-gated monoatomic ion channel activity"/>
    <property type="evidence" value="ECO:0000318"/>
    <property type="project" value="GO_Central"/>
</dbReference>
<evidence type="ECO:0000256" key="1">
    <source>
        <dbReference type="ARBA" id="ARBA00004141"/>
    </source>
</evidence>